<name>A0A1I2IH81_9BACT</name>
<keyword evidence="3" id="KW-0732">Signal</keyword>
<accession>A0A1I2IH81</accession>
<feature type="domain" description="SusD-like N-terminal" evidence="7">
    <location>
        <begin position="26"/>
        <end position="232"/>
    </location>
</feature>
<evidence type="ECO:0000256" key="4">
    <source>
        <dbReference type="ARBA" id="ARBA00023136"/>
    </source>
</evidence>
<dbReference type="EMBL" id="FONW01000006">
    <property type="protein sequence ID" value="SFF41594.1"/>
    <property type="molecule type" value="Genomic_DNA"/>
</dbReference>
<dbReference type="GO" id="GO:0009279">
    <property type="term" value="C:cell outer membrane"/>
    <property type="evidence" value="ECO:0007669"/>
    <property type="project" value="UniProtKB-SubCell"/>
</dbReference>
<evidence type="ECO:0000256" key="1">
    <source>
        <dbReference type="ARBA" id="ARBA00004442"/>
    </source>
</evidence>
<dbReference type="InterPro" id="IPR033985">
    <property type="entry name" value="SusD-like_N"/>
</dbReference>
<dbReference type="AlphaFoldDB" id="A0A1I2IH81"/>
<dbReference type="Pfam" id="PF07980">
    <property type="entry name" value="SusD_RagB"/>
    <property type="match status" value="1"/>
</dbReference>
<sequence>MKIFSNIKLEFVLSLVVVLLMTSCEDFLDKQEDEALTFDEIWETRGNTEAYWLNAMSFIPYEAKKAMGDADPWLGASDEATVTYNRAFRKINFGSWNASDVPYYKMADFYKGIRECNIFMQNVDRCSDPIVTKEELASWKVQARFARAYYYFAMMRIYGPVFLVGDELLDFTATTEELYRPRNTWDECVDYVVSELEACMADNAMPQVWRNDNEKGLGTKDVCQAVISRLKLYSARDLFNGNTLYSSVKNPVAPDFPELSGVDLFPQTYDVNKWVEAAEAAYKLINEGSYELYRAGNGNPYEDYYGVTQELWNSELIWTTGYIGRYSYAVTTVPTSVAGTAYGGVGPTQQQVDAYAMGNGRYPVTGYEGDGAPVVDEESGYSDDEFEMVSWDYPSWAGFDSYSVTTPNMYKDREPRFYVSVFYGGGYWHHGNSKTLTSFASGANGNKSHDHPKSGYLINKYYDHTSNSANGKWGNMTYPTFRLGEIYLNFIEAVLEGKKRGASLPAGYESKAMEVWADLRDRAGLDPITEIYPDADIDKLIELYRQERRIELAFENHRYFDTRTWMIAEEVDGGPMYGMNITVQGSGSSTPEEYWERTVFETRVFRSNHYLYPFSQRELDRNKLLTQNYGW</sequence>
<evidence type="ECO:0000313" key="9">
    <source>
        <dbReference type="Proteomes" id="UP000198964"/>
    </source>
</evidence>
<evidence type="ECO:0000256" key="3">
    <source>
        <dbReference type="ARBA" id="ARBA00022729"/>
    </source>
</evidence>
<evidence type="ECO:0000259" key="7">
    <source>
        <dbReference type="Pfam" id="PF14322"/>
    </source>
</evidence>
<keyword evidence="5" id="KW-0998">Cell outer membrane</keyword>
<dbReference type="PROSITE" id="PS51257">
    <property type="entry name" value="PROKAR_LIPOPROTEIN"/>
    <property type="match status" value="1"/>
</dbReference>
<comment type="similarity">
    <text evidence="2">Belongs to the SusD family.</text>
</comment>
<proteinExistence type="inferred from homology"/>
<comment type="subcellular location">
    <subcellularLocation>
        <location evidence="1">Cell outer membrane</location>
    </subcellularLocation>
</comment>
<keyword evidence="4" id="KW-0472">Membrane</keyword>
<dbReference type="Pfam" id="PF14322">
    <property type="entry name" value="SusD-like_3"/>
    <property type="match status" value="1"/>
</dbReference>
<evidence type="ECO:0000259" key="6">
    <source>
        <dbReference type="Pfam" id="PF07980"/>
    </source>
</evidence>
<dbReference type="SUPFAM" id="SSF48452">
    <property type="entry name" value="TPR-like"/>
    <property type="match status" value="1"/>
</dbReference>
<dbReference type="InterPro" id="IPR012944">
    <property type="entry name" value="SusD_RagB_dom"/>
</dbReference>
<dbReference type="RefSeq" id="WP_093920178.1">
    <property type="nucleotide sequence ID" value="NZ_FONW01000006.1"/>
</dbReference>
<reference evidence="8 9" key="1">
    <citation type="submission" date="2016-10" db="EMBL/GenBank/DDBJ databases">
        <authorList>
            <person name="de Groot N.N."/>
        </authorList>
    </citation>
    <scope>NUCLEOTIDE SEQUENCE [LARGE SCALE GENOMIC DNA]</scope>
    <source>
        <strain evidence="8 9">CGMCC 1.9156</strain>
    </source>
</reference>
<gene>
    <name evidence="8" type="ORF">SAMN05216283_10642</name>
</gene>
<evidence type="ECO:0000256" key="5">
    <source>
        <dbReference type="ARBA" id="ARBA00023237"/>
    </source>
</evidence>
<dbReference type="STRING" id="655355.SAMN05216283_10642"/>
<dbReference type="Proteomes" id="UP000198964">
    <property type="component" value="Unassembled WGS sequence"/>
</dbReference>
<evidence type="ECO:0000313" key="8">
    <source>
        <dbReference type="EMBL" id="SFF41594.1"/>
    </source>
</evidence>
<dbReference type="Gene3D" id="1.25.40.390">
    <property type="match status" value="1"/>
</dbReference>
<keyword evidence="9" id="KW-1185">Reference proteome</keyword>
<organism evidence="8 9">
    <name type="scientific">Sunxiuqinia elliptica</name>
    <dbReference type="NCBI Taxonomy" id="655355"/>
    <lineage>
        <taxon>Bacteria</taxon>
        <taxon>Pseudomonadati</taxon>
        <taxon>Bacteroidota</taxon>
        <taxon>Bacteroidia</taxon>
        <taxon>Marinilabiliales</taxon>
        <taxon>Prolixibacteraceae</taxon>
        <taxon>Sunxiuqinia</taxon>
    </lineage>
</organism>
<feature type="domain" description="RagB/SusD" evidence="6">
    <location>
        <begin position="315"/>
        <end position="631"/>
    </location>
</feature>
<evidence type="ECO:0000256" key="2">
    <source>
        <dbReference type="ARBA" id="ARBA00006275"/>
    </source>
</evidence>
<protein>
    <submittedName>
        <fullName evidence="8">Starch-binding associating with outer membrane</fullName>
    </submittedName>
</protein>
<dbReference type="InterPro" id="IPR011990">
    <property type="entry name" value="TPR-like_helical_dom_sf"/>
</dbReference>